<dbReference type="OrthoDB" id="607384at2759"/>
<keyword evidence="2" id="KW-0479">Metal-binding</keyword>
<evidence type="ECO:0000313" key="6">
    <source>
        <dbReference type="EnsemblPlants" id="KQK15123"/>
    </source>
</evidence>
<dbReference type="PANTHER" id="PTHR47208:SF1">
    <property type="entry name" value="OS02G0174800 PROTEIN"/>
    <property type="match status" value="1"/>
</dbReference>
<feature type="domain" description="FLZ-type" evidence="4">
    <location>
        <begin position="34"/>
        <end position="77"/>
    </location>
</feature>
<protein>
    <recommendedName>
        <fullName evidence="4">FLZ-type domain-containing protein</fullName>
    </recommendedName>
</protein>
<organism evidence="6">
    <name type="scientific">Brachypodium distachyon</name>
    <name type="common">Purple false brome</name>
    <name type="synonym">Trachynia distachya</name>
    <dbReference type="NCBI Taxonomy" id="15368"/>
    <lineage>
        <taxon>Eukaryota</taxon>
        <taxon>Viridiplantae</taxon>
        <taxon>Streptophyta</taxon>
        <taxon>Embryophyta</taxon>
        <taxon>Tracheophyta</taxon>
        <taxon>Spermatophyta</taxon>
        <taxon>Magnoliopsida</taxon>
        <taxon>Liliopsida</taxon>
        <taxon>Poales</taxon>
        <taxon>Poaceae</taxon>
        <taxon>BOP clade</taxon>
        <taxon>Pooideae</taxon>
        <taxon>Stipodae</taxon>
        <taxon>Brachypodieae</taxon>
        <taxon>Brachypodium</taxon>
    </lineage>
</organism>
<evidence type="ECO:0000313" key="5">
    <source>
        <dbReference type="EMBL" id="KQK15123.1"/>
    </source>
</evidence>
<reference evidence="5 6" key="1">
    <citation type="journal article" date="2010" name="Nature">
        <title>Genome sequencing and analysis of the model grass Brachypodium distachyon.</title>
        <authorList>
            <consortium name="International Brachypodium Initiative"/>
        </authorList>
    </citation>
    <scope>NUCLEOTIDE SEQUENCE [LARGE SCALE GENOMIC DNA]</scope>
    <source>
        <strain evidence="5 6">Bd21</strain>
    </source>
</reference>
<comment type="similarity">
    <text evidence="1">Belongs to the FLZ family.</text>
</comment>
<feature type="zinc finger region" description="FLZ-type" evidence="3">
    <location>
        <begin position="34"/>
        <end position="77"/>
    </location>
</feature>
<dbReference type="InterPro" id="IPR044604">
    <property type="entry name" value="FLZ12/13/14"/>
</dbReference>
<dbReference type="PROSITE" id="PS51795">
    <property type="entry name" value="ZF_FLZ"/>
    <property type="match status" value="1"/>
</dbReference>
<keyword evidence="7" id="KW-1185">Reference proteome</keyword>
<accession>I1GS54</accession>
<dbReference type="GO" id="GO:0046872">
    <property type="term" value="F:metal ion binding"/>
    <property type="evidence" value="ECO:0007669"/>
    <property type="project" value="UniProtKB-KW"/>
</dbReference>
<evidence type="ECO:0000259" key="4">
    <source>
        <dbReference type="PROSITE" id="PS51795"/>
    </source>
</evidence>
<evidence type="ECO:0000256" key="1">
    <source>
        <dbReference type="ARBA" id="ARBA00009374"/>
    </source>
</evidence>
<reference evidence="5" key="2">
    <citation type="submission" date="2017-06" db="EMBL/GenBank/DDBJ databases">
        <title>WGS assembly of Brachypodium distachyon.</title>
        <authorList>
            <consortium name="The International Brachypodium Initiative"/>
            <person name="Lucas S."/>
            <person name="Harmon-Smith M."/>
            <person name="Lail K."/>
            <person name="Tice H."/>
            <person name="Grimwood J."/>
            <person name="Bruce D."/>
            <person name="Barry K."/>
            <person name="Shu S."/>
            <person name="Lindquist E."/>
            <person name="Wang M."/>
            <person name="Pitluck S."/>
            <person name="Vogel J.P."/>
            <person name="Garvin D.F."/>
            <person name="Mockler T.C."/>
            <person name="Schmutz J."/>
            <person name="Rokhsar D."/>
            <person name="Bevan M.W."/>
        </authorList>
    </citation>
    <scope>NUCLEOTIDE SEQUENCE</scope>
    <source>
        <strain evidence="5">Bd21</strain>
    </source>
</reference>
<dbReference type="FunCoup" id="I1GS54">
    <property type="interactions" value="251"/>
</dbReference>
<name>I1GS54_BRADI</name>
<evidence type="ECO:0000256" key="3">
    <source>
        <dbReference type="PROSITE-ProRule" id="PRU01131"/>
    </source>
</evidence>
<dbReference type="EMBL" id="CM000880">
    <property type="protein sequence ID" value="KQK15123.1"/>
    <property type="molecule type" value="Genomic_DNA"/>
</dbReference>
<dbReference type="InParanoid" id="I1GS54"/>
<proteinExistence type="inferred from homology"/>
<dbReference type="InterPro" id="IPR007650">
    <property type="entry name" value="Zf-FLZ_dom"/>
</dbReference>
<dbReference type="EnsemblPlants" id="KQK15123">
    <property type="protein sequence ID" value="KQK15123"/>
    <property type="gene ID" value="BRADI_1g20810v3"/>
</dbReference>
<dbReference type="PANTHER" id="PTHR47208">
    <property type="entry name" value="OS02G0174800 PROTEIN"/>
    <property type="match status" value="1"/>
</dbReference>
<evidence type="ECO:0000256" key="2">
    <source>
        <dbReference type="ARBA" id="ARBA00022723"/>
    </source>
</evidence>
<sequence>MGILSAVKDPAAACLRVVGPVRSSAHGIMEATLPFLHSCRLCHLWIGAGPVYIYKGERGFCKPECRDEYIVQEERAKAIMPSTKTKTPTLDDGCIFFFTCTDSP</sequence>
<gene>
    <name evidence="5" type="ORF">BRADI_1g20810v3</name>
</gene>
<dbReference type="Gramene" id="KQK15123">
    <property type="protein sequence ID" value="KQK15123"/>
    <property type="gene ID" value="BRADI_1g20810v3"/>
</dbReference>
<dbReference type="Proteomes" id="UP000008810">
    <property type="component" value="Chromosome 1"/>
</dbReference>
<dbReference type="Pfam" id="PF04570">
    <property type="entry name" value="zf-FLZ"/>
    <property type="match status" value="1"/>
</dbReference>
<dbReference type="HOGENOM" id="CLU_150895_0_0_1"/>
<dbReference type="AlphaFoldDB" id="I1GS54"/>
<reference evidence="6" key="3">
    <citation type="submission" date="2018-08" db="UniProtKB">
        <authorList>
            <consortium name="EnsemblPlants"/>
        </authorList>
    </citation>
    <scope>IDENTIFICATION</scope>
    <source>
        <strain evidence="6">cv. Bd21</strain>
    </source>
</reference>
<evidence type="ECO:0000313" key="7">
    <source>
        <dbReference type="Proteomes" id="UP000008810"/>
    </source>
</evidence>